<dbReference type="PANTHER" id="PTHR48438">
    <property type="entry name" value="ALPHA-(1,3)-FUCOSYLTRANSFERASE C-RELATED"/>
    <property type="match status" value="1"/>
</dbReference>
<protein>
    <submittedName>
        <fullName evidence="6">Fucosyltransferase N-terminal domain-containing protein</fullName>
    </submittedName>
</protein>
<feature type="transmembrane region" description="Helical" evidence="3">
    <location>
        <begin position="12"/>
        <end position="29"/>
    </location>
</feature>
<dbReference type="GO" id="GO:0032580">
    <property type="term" value="C:Golgi cisterna membrane"/>
    <property type="evidence" value="ECO:0007669"/>
    <property type="project" value="UniProtKB-SubCell"/>
</dbReference>
<keyword evidence="3" id="KW-1133">Transmembrane helix</keyword>
<keyword evidence="3" id="KW-0812">Transmembrane</keyword>
<keyword evidence="3" id="KW-0472">Membrane</keyword>
<dbReference type="PANTHER" id="PTHR48438:SF1">
    <property type="entry name" value="ALPHA-(1,3)-FUCOSYLTRANSFERASE C-RELATED"/>
    <property type="match status" value="1"/>
</dbReference>
<feature type="domain" description="Fucosyltransferase N-terminal" evidence="4">
    <location>
        <begin position="71"/>
        <end position="168"/>
    </location>
</feature>
<evidence type="ECO:0000256" key="1">
    <source>
        <dbReference type="ARBA" id="ARBA00004447"/>
    </source>
</evidence>
<dbReference type="SUPFAM" id="SSF53756">
    <property type="entry name" value="UDP-Glycosyltransferase/glycogen phosphorylase"/>
    <property type="match status" value="1"/>
</dbReference>
<proteinExistence type="predicted"/>
<dbReference type="AlphaFoldDB" id="A0A915HT90"/>
<dbReference type="Pfam" id="PF17039">
    <property type="entry name" value="Glyco_tran_10_N"/>
    <property type="match status" value="1"/>
</dbReference>
<keyword evidence="5" id="KW-1185">Reference proteome</keyword>
<evidence type="ECO:0000256" key="2">
    <source>
        <dbReference type="ARBA" id="ARBA00023034"/>
    </source>
</evidence>
<evidence type="ECO:0000259" key="4">
    <source>
        <dbReference type="Pfam" id="PF17039"/>
    </source>
</evidence>
<organism evidence="5 6">
    <name type="scientific">Romanomermis culicivorax</name>
    <name type="common">Nematode worm</name>
    <dbReference type="NCBI Taxonomy" id="13658"/>
    <lineage>
        <taxon>Eukaryota</taxon>
        <taxon>Metazoa</taxon>
        <taxon>Ecdysozoa</taxon>
        <taxon>Nematoda</taxon>
        <taxon>Enoplea</taxon>
        <taxon>Dorylaimia</taxon>
        <taxon>Mermithida</taxon>
        <taxon>Mermithoidea</taxon>
        <taxon>Mermithidae</taxon>
        <taxon>Romanomermis</taxon>
    </lineage>
</organism>
<dbReference type="InterPro" id="IPR031481">
    <property type="entry name" value="Glyco_tran_10_N"/>
</dbReference>
<keyword evidence="2" id="KW-0333">Golgi apparatus</keyword>
<dbReference type="GO" id="GO:0008417">
    <property type="term" value="F:fucosyltransferase activity"/>
    <property type="evidence" value="ECO:0007669"/>
    <property type="project" value="InterPro"/>
</dbReference>
<sequence>MHLPHFIFSKRFLFFLSFLLCILFFSYFIQFRETKTHADADFSAENTLVLDKNALFSASNPHFSSTSNPPNKKIILDWTGFFGEPLRKEYQMSVCLSMNCDITNDRRFLRQSSVLIFHIADLKWNDLPDYRHPDQFYALLSHESPANTGHLNLKLAPRGFFNLTLTYRILNPLALSIPMFEL</sequence>
<comment type="subcellular location">
    <subcellularLocation>
        <location evidence="1">Golgi apparatus</location>
        <location evidence="1">Golgi stack membrane</location>
        <topology evidence="1">Single-pass type II membrane protein</topology>
    </subcellularLocation>
</comment>
<dbReference type="Proteomes" id="UP000887565">
    <property type="component" value="Unplaced"/>
</dbReference>
<evidence type="ECO:0000313" key="5">
    <source>
        <dbReference type="Proteomes" id="UP000887565"/>
    </source>
</evidence>
<name>A0A915HT90_ROMCU</name>
<reference evidence="6" key="1">
    <citation type="submission" date="2022-11" db="UniProtKB">
        <authorList>
            <consortium name="WormBaseParasite"/>
        </authorList>
    </citation>
    <scope>IDENTIFICATION</scope>
</reference>
<dbReference type="WBParaSite" id="nRc.2.0.1.t04615-RA">
    <property type="protein sequence ID" value="nRc.2.0.1.t04615-RA"/>
    <property type="gene ID" value="nRc.2.0.1.g04615"/>
</dbReference>
<dbReference type="InterPro" id="IPR001503">
    <property type="entry name" value="Glyco_trans_10"/>
</dbReference>
<accession>A0A915HT90</accession>
<evidence type="ECO:0000313" key="6">
    <source>
        <dbReference type="WBParaSite" id="nRc.2.0.1.t04615-RA"/>
    </source>
</evidence>
<evidence type="ECO:0000256" key="3">
    <source>
        <dbReference type="SAM" id="Phobius"/>
    </source>
</evidence>